<reference evidence="1 2" key="1">
    <citation type="journal article" date="2018" name="Sci. Rep.">
        <title>Comparative analysis of the Pocillopora damicornis genome highlights role of immune system in coral evolution.</title>
        <authorList>
            <person name="Cunning R."/>
            <person name="Bay R.A."/>
            <person name="Gillette P."/>
            <person name="Baker A.C."/>
            <person name="Traylor-Knowles N."/>
        </authorList>
    </citation>
    <scope>NUCLEOTIDE SEQUENCE [LARGE SCALE GENOMIC DNA]</scope>
    <source>
        <strain evidence="1">RSMAS</strain>
        <tissue evidence="1">Whole animal</tissue>
    </source>
</reference>
<gene>
    <name evidence="1" type="ORF">pdam_00020364</name>
</gene>
<evidence type="ECO:0000313" key="2">
    <source>
        <dbReference type="Proteomes" id="UP000275408"/>
    </source>
</evidence>
<feature type="non-terminal residue" evidence="1">
    <location>
        <position position="1"/>
    </location>
</feature>
<organism evidence="1 2">
    <name type="scientific">Pocillopora damicornis</name>
    <name type="common">Cauliflower coral</name>
    <name type="synonym">Millepora damicornis</name>
    <dbReference type="NCBI Taxonomy" id="46731"/>
    <lineage>
        <taxon>Eukaryota</taxon>
        <taxon>Metazoa</taxon>
        <taxon>Cnidaria</taxon>
        <taxon>Anthozoa</taxon>
        <taxon>Hexacorallia</taxon>
        <taxon>Scleractinia</taxon>
        <taxon>Astrocoeniina</taxon>
        <taxon>Pocilloporidae</taxon>
        <taxon>Pocillopora</taxon>
    </lineage>
</organism>
<proteinExistence type="predicted"/>
<dbReference type="EMBL" id="RCHS01001528">
    <property type="protein sequence ID" value="RMX53031.1"/>
    <property type="molecule type" value="Genomic_DNA"/>
</dbReference>
<accession>A0A3M6UHB9</accession>
<dbReference type="Proteomes" id="UP000275408">
    <property type="component" value="Unassembled WGS sequence"/>
</dbReference>
<protein>
    <submittedName>
        <fullName evidence="1">Uncharacterized protein</fullName>
    </submittedName>
</protein>
<dbReference type="AlphaFoldDB" id="A0A3M6UHB9"/>
<comment type="caution">
    <text evidence="1">The sequence shown here is derived from an EMBL/GenBank/DDBJ whole genome shotgun (WGS) entry which is preliminary data.</text>
</comment>
<sequence>WRCCGRKTLVLADIALSRTYAKLLRAIMGNIHCCVLPSPRGGPAVKNEPYDRTGHANETFELPHISDREGSGEQIVCERARGYSNCMLGEANWMIDVFSSNFFSDLSNHKGTLFLHRSLSNPGNNGMFPGRRTFSTGSDSRKRNGMGLLSKISLLESYIKGFKPPYVT</sequence>
<name>A0A3M6UHB9_POCDA</name>
<keyword evidence="2" id="KW-1185">Reference proteome</keyword>
<evidence type="ECO:0000313" key="1">
    <source>
        <dbReference type="EMBL" id="RMX53031.1"/>
    </source>
</evidence>